<evidence type="ECO:0000256" key="1">
    <source>
        <dbReference type="SAM" id="MobiDB-lite"/>
    </source>
</evidence>
<dbReference type="eggNOG" id="arCOG09293">
    <property type="taxonomic scope" value="Archaea"/>
</dbReference>
<evidence type="ECO:0000259" key="2">
    <source>
        <dbReference type="Pfam" id="PF09423"/>
    </source>
</evidence>
<dbReference type="STRING" id="1324957.K933_01362"/>
<reference evidence="4 5" key="1">
    <citation type="journal article" date="2013" name="Genome Announc.">
        <title>Draft Genome Sequence of 'Candidatus Halobonum tyrrellensis' Strain G22, Isolated from the Hypersaline Waters of Lake Tyrrell, Australia.</title>
        <authorList>
            <person name="Ugalde J.A."/>
            <person name="Narasingarao P."/>
            <person name="Kuo S."/>
            <person name="Podell S."/>
            <person name="Allen E.E."/>
        </authorList>
    </citation>
    <scope>NUCLEOTIDE SEQUENCE [LARGE SCALE GENOMIC DNA]</scope>
    <source>
        <strain evidence="4 5">G22</strain>
    </source>
</reference>
<organism evidence="4 5">
    <name type="scientific">Candidatus Halobonum tyrrellensis G22</name>
    <dbReference type="NCBI Taxonomy" id="1324957"/>
    <lineage>
        <taxon>Archaea</taxon>
        <taxon>Methanobacteriati</taxon>
        <taxon>Methanobacteriota</taxon>
        <taxon>Stenosarchaea group</taxon>
        <taxon>Halobacteria</taxon>
        <taxon>Halobacteriales</taxon>
        <taxon>Haloferacaceae</taxon>
        <taxon>Candidatus Halobonum</taxon>
    </lineage>
</organism>
<dbReference type="PANTHER" id="PTHR43606">
    <property type="entry name" value="PHOSPHATASE, PUTATIVE (AFU_ORTHOLOGUE AFUA_6G08710)-RELATED"/>
    <property type="match status" value="1"/>
</dbReference>
<dbReference type="AlphaFoldDB" id="V4J466"/>
<dbReference type="InterPro" id="IPR006311">
    <property type="entry name" value="TAT_signal"/>
</dbReference>
<dbReference type="RefSeq" id="WP_023392871.1">
    <property type="nucleotide sequence ID" value="NZ_ASGZ01000002.1"/>
</dbReference>
<dbReference type="Proteomes" id="UP000017840">
    <property type="component" value="Unassembled WGS sequence"/>
</dbReference>
<evidence type="ECO:0000313" key="4">
    <source>
        <dbReference type="EMBL" id="ESP90167.1"/>
    </source>
</evidence>
<dbReference type="EMBL" id="ASGZ01000002">
    <property type="protein sequence ID" value="ESP90167.1"/>
    <property type="molecule type" value="Genomic_DNA"/>
</dbReference>
<dbReference type="InterPro" id="IPR038607">
    <property type="entry name" value="PhoD-like_sf"/>
</dbReference>
<dbReference type="SUPFAM" id="SSF56300">
    <property type="entry name" value="Metallo-dependent phosphatases"/>
    <property type="match status" value="1"/>
</dbReference>
<feature type="domain" description="Phospholipase D N-terminal" evidence="3">
    <location>
        <begin position="55"/>
        <end position="151"/>
    </location>
</feature>
<dbReference type="CDD" id="cd07389">
    <property type="entry name" value="MPP_PhoD"/>
    <property type="match status" value="1"/>
</dbReference>
<comment type="caution">
    <text evidence="4">The sequence shown here is derived from an EMBL/GenBank/DDBJ whole genome shotgun (WGS) entry which is preliminary data.</text>
</comment>
<name>V4J466_9EURY</name>
<evidence type="ECO:0000259" key="3">
    <source>
        <dbReference type="Pfam" id="PF16655"/>
    </source>
</evidence>
<dbReference type="InterPro" id="IPR029052">
    <property type="entry name" value="Metallo-depent_PP-like"/>
</dbReference>
<dbReference type="InterPro" id="IPR018946">
    <property type="entry name" value="PhoD-like_MPP"/>
</dbReference>
<dbReference type="InterPro" id="IPR052900">
    <property type="entry name" value="Phospholipid_Metab_Enz"/>
</dbReference>
<dbReference type="PATRIC" id="fig|1324957.4.peg.285"/>
<dbReference type="Pfam" id="PF16655">
    <property type="entry name" value="PhoD_N"/>
    <property type="match status" value="1"/>
</dbReference>
<feature type="region of interest" description="Disordered" evidence="1">
    <location>
        <begin position="647"/>
        <end position="666"/>
    </location>
</feature>
<dbReference type="InterPro" id="IPR032093">
    <property type="entry name" value="PhoD_N"/>
</dbReference>
<gene>
    <name evidence="4" type="ORF">K933_01362</name>
</gene>
<protein>
    <submittedName>
        <fullName evidence="4">Alkaline phosphatase D</fullName>
    </submittedName>
</protein>
<dbReference type="PANTHER" id="PTHR43606:SF2">
    <property type="entry name" value="ALKALINE PHOSPHATASE FAMILY PROTEIN (AFU_ORTHOLOGUE AFUA_5G03860)"/>
    <property type="match status" value="1"/>
</dbReference>
<dbReference type="Gene3D" id="2.60.40.380">
    <property type="entry name" value="Purple acid phosphatase-like, N-terminal"/>
    <property type="match status" value="1"/>
</dbReference>
<dbReference type="OrthoDB" id="304816at2157"/>
<dbReference type="PROSITE" id="PS51318">
    <property type="entry name" value="TAT"/>
    <property type="match status" value="1"/>
</dbReference>
<feature type="domain" description="PhoD-like phosphatase metallophosphatase" evidence="2">
    <location>
        <begin position="164"/>
        <end position="503"/>
    </location>
</feature>
<accession>V4J466</accession>
<dbReference type="Pfam" id="PF09423">
    <property type="entry name" value="PhoD"/>
    <property type="match status" value="1"/>
</dbReference>
<dbReference type="Gene3D" id="3.60.21.70">
    <property type="entry name" value="PhoD-like phosphatase"/>
    <property type="match status" value="1"/>
</dbReference>
<evidence type="ECO:0000313" key="5">
    <source>
        <dbReference type="Proteomes" id="UP000017840"/>
    </source>
</evidence>
<sequence>MDLQNPPIPDPSAHSRRGFLRRTGGATALAVVGASGGASAAVDESGEFTDDPYSLGVASGDPLPDSVVLWTRLAPNPYEVGGGMPDESTPVQWTVATDEGMTDVVQTGTASADPSSAHSVHVDVQGLRPATEYYYRFEAGGVESEVGRTKTAPAADASPDELRFAFASCQAWYNGFYTAYRYMADEEFDFVVHLGDYIYEYGIDANGGERGVSVPQAYREEPTTLDRYRLQYGLYKSDEDLKAAHASAPWLVTRDDHEVDNNWAGDTPQDPDEQDLQSFLERRAAAFKAYYEHMPFRPAQMPDGPDQKLYREFTFGDLAEVNVLDTREYRTDQACDDGFSVVDCEARLDDERTILGDAQEEWLVDNLESSDATWDVLANQVPFAAMDFEAGPEEGYRMDQWDGYVADRDTVLDAFDAVDNPVVITGDFHSNFANEVVRDYRNDDSPTVATEFVATSISSGGDGADMDEFGRQVLADNDNVRYYNNQRGYVACRLTPDEWETNFRVVEYVTEPDAPVRTDASFSVAAGDPGVRTNVPQYQVDFVAGDPIENLSADTLYAEQDRLLRYAFGTPGEGITEKDTAWPSAEVRDCVDYGHITEHDDGTASVTFTVADDCEGVVLSLAVHSMPDETFDAESVAHQTLLESATESFGPGEHTISVPLPDGAAE</sequence>
<proteinExistence type="predicted"/>
<keyword evidence="5" id="KW-1185">Reference proteome</keyword>